<accession>A0A1M6UJ97</accession>
<name>A0A1M6UJ97_9FLAO</name>
<dbReference type="Proteomes" id="UP000184498">
    <property type="component" value="Unassembled WGS sequence"/>
</dbReference>
<gene>
    <name evidence="1" type="ORF">SAMN05444371_3322</name>
</gene>
<protein>
    <submittedName>
        <fullName evidence="1">Uncharacterized protein</fullName>
    </submittedName>
</protein>
<dbReference type="STRING" id="216903.SAMN05444371_3322"/>
<sequence length="95" mass="11013">MISEGLKELLYVKKSNYHNMKNLVITAELEKKGKHGTPSDKALFWFWKDEIGNIGFLRAITEMEALDRLRDCFPEAGRITWITSSNYLESIFIEA</sequence>
<dbReference type="AlphaFoldDB" id="A0A1M6UJ97"/>
<keyword evidence="2" id="KW-1185">Reference proteome</keyword>
<evidence type="ECO:0000313" key="1">
    <source>
        <dbReference type="EMBL" id="SHK69249.1"/>
    </source>
</evidence>
<evidence type="ECO:0000313" key="2">
    <source>
        <dbReference type="Proteomes" id="UP000184498"/>
    </source>
</evidence>
<reference evidence="2" key="1">
    <citation type="submission" date="2016-11" db="EMBL/GenBank/DDBJ databases">
        <authorList>
            <person name="Varghese N."/>
            <person name="Submissions S."/>
        </authorList>
    </citation>
    <scope>NUCLEOTIDE SEQUENCE [LARGE SCALE GENOMIC DNA]</scope>
    <source>
        <strain evidence="2">DSM 18016</strain>
    </source>
</reference>
<proteinExistence type="predicted"/>
<organism evidence="1 2">
    <name type="scientific">Epilithonimonas mollis</name>
    <dbReference type="NCBI Taxonomy" id="216903"/>
    <lineage>
        <taxon>Bacteria</taxon>
        <taxon>Pseudomonadati</taxon>
        <taxon>Bacteroidota</taxon>
        <taxon>Flavobacteriia</taxon>
        <taxon>Flavobacteriales</taxon>
        <taxon>Weeksellaceae</taxon>
        <taxon>Chryseobacterium group</taxon>
        <taxon>Epilithonimonas</taxon>
    </lineage>
</organism>
<dbReference type="EMBL" id="FRAM01000005">
    <property type="protein sequence ID" value="SHK69249.1"/>
    <property type="molecule type" value="Genomic_DNA"/>
</dbReference>